<evidence type="ECO:0000313" key="3">
    <source>
        <dbReference type="EMBL" id="KAK0708121.1"/>
    </source>
</evidence>
<feature type="compositionally biased region" description="Acidic residues" evidence="2">
    <location>
        <begin position="191"/>
        <end position="204"/>
    </location>
</feature>
<name>A0AA40A2L0_9PEZI</name>
<feature type="compositionally biased region" description="Acidic residues" evidence="2">
    <location>
        <begin position="373"/>
        <end position="391"/>
    </location>
</feature>
<feature type="region of interest" description="Disordered" evidence="2">
    <location>
        <begin position="614"/>
        <end position="635"/>
    </location>
</feature>
<feature type="region of interest" description="Disordered" evidence="2">
    <location>
        <begin position="308"/>
        <end position="418"/>
    </location>
</feature>
<feature type="compositionally biased region" description="Acidic residues" evidence="2">
    <location>
        <begin position="212"/>
        <end position="227"/>
    </location>
</feature>
<keyword evidence="4" id="KW-1185">Reference proteome</keyword>
<proteinExistence type="predicted"/>
<feature type="compositionally biased region" description="Basic and acidic residues" evidence="2">
    <location>
        <begin position="56"/>
        <end position="69"/>
    </location>
</feature>
<feature type="region of interest" description="Disordered" evidence="2">
    <location>
        <begin position="156"/>
        <end position="276"/>
    </location>
</feature>
<protein>
    <submittedName>
        <fullName evidence="3">Uncharacterized protein</fullName>
    </submittedName>
</protein>
<feature type="compositionally biased region" description="Low complexity" evidence="2">
    <location>
        <begin position="10"/>
        <end position="19"/>
    </location>
</feature>
<reference evidence="3" key="1">
    <citation type="submission" date="2023-06" db="EMBL/GenBank/DDBJ databases">
        <title>Genome-scale phylogeny and comparative genomics of the fungal order Sordariales.</title>
        <authorList>
            <consortium name="Lawrence Berkeley National Laboratory"/>
            <person name="Hensen N."/>
            <person name="Bonometti L."/>
            <person name="Westerberg I."/>
            <person name="Brannstrom I.O."/>
            <person name="Guillou S."/>
            <person name="Cros-Aarteil S."/>
            <person name="Calhoun S."/>
            <person name="Haridas S."/>
            <person name="Kuo A."/>
            <person name="Mondo S."/>
            <person name="Pangilinan J."/>
            <person name="Riley R."/>
            <person name="Labutti K."/>
            <person name="Andreopoulos B."/>
            <person name="Lipzen A."/>
            <person name="Chen C."/>
            <person name="Yanf M."/>
            <person name="Daum C."/>
            <person name="Ng V."/>
            <person name="Clum A."/>
            <person name="Steindorff A."/>
            <person name="Ohm R."/>
            <person name="Martin F."/>
            <person name="Silar P."/>
            <person name="Natvig D."/>
            <person name="Lalanne C."/>
            <person name="Gautier V."/>
            <person name="Ament-Velasquez S.L."/>
            <person name="Kruys A."/>
            <person name="Hutchinson M.I."/>
            <person name="Powell A.J."/>
            <person name="Barry K."/>
            <person name="Miller A.N."/>
            <person name="Grigoriev I.V."/>
            <person name="Debuchy R."/>
            <person name="Gladieux P."/>
            <person name="Thoren M.H."/>
            <person name="Johannesson H."/>
        </authorList>
    </citation>
    <scope>NUCLEOTIDE SEQUENCE</scope>
    <source>
        <strain evidence="3">SMH4607-1</strain>
    </source>
</reference>
<organism evidence="3 4">
    <name type="scientific">Lasiosphaeris hirsuta</name>
    <dbReference type="NCBI Taxonomy" id="260670"/>
    <lineage>
        <taxon>Eukaryota</taxon>
        <taxon>Fungi</taxon>
        <taxon>Dikarya</taxon>
        <taxon>Ascomycota</taxon>
        <taxon>Pezizomycotina</taxon>
        <taxon>Sordariomycetes</taxon>
        <taxon>Sordariomycetidae</taxon>
        <taxon>Sordariales</taxon>
        <taxon>Lasiosphaeriaceae</taxon>
        <taxon>Lasiosphaeris</taxon>
    </lineage>
</organism>
<evidence type="ECO:0000256" key="2">
    <source>
        <dbReference type="SAM" id="MobiDB-lite"/>
    </source>
</evidence>
<keyword evidence="1" id="KW-0175">Coiled coil</keyword>
<gene>
    <name evidence="3" type="ORF">B0H67DRAFT_648217</name>
</gene>
<feature type="region of interest" description="Disordered" evidence="2">
    <location>
        <begin position="1"/>
        <end position="134"/>
    </location>
</feature>
<dbReference type="EMBL" id="JAUKUA010000006">
    <property type="protein sequence ID" value="KAK0708121.1"/>
    <property type="molecule type" value="Genomic_DNA"/>
</dbReference>
<feature type="compositionally biased region" description="Low complexity" evidence="2">
    <location>
        <begin position="319"/>
        <end position="330"/>
    </location>
</feature>
<evidence type="ECO:0000256" key="1">
    <source>
        <dbReference type="SAM" id="Coils"/>
    </source>
</evidence>
<accession>A0AA40A2L0</accession>
<comment type="caution">
    <text evidence="3">The sequence shown here is derived from an EMBL/GenBank/DDBJ whole genome shotgun (WGS) entry which is preliminary data.</text>
</comment>
<feature type="compositionally biased region" description="Basic and acidic residues" evidence="2">
    <location>
        <begin position="392"/>
        <end position="404"/>
    </location>
</feature>
<feature type="compositionally biased region" description="Acidic residues" evidence="2">
    <location>
        <begin position="103"/>
        <end position="123"/>
    </location>
</feature>
<sequence length="844" mass="94401">MVSTRRRPKTIAPAPAPTIDESESSSEETILAVPRGRPKKSLSAATASLRLFTEPKPSRTDSRAKRKPSESTSTRSTKRPRGQSSEIHVAKTRKFPDVGRQDEEADGVDGDGEEDGGNDDNDVPLDPSVLNALNSFTKPMNTTAGTAYNLVVNLRSSRSGRHNKEQGDNLSTIEEFPQSRVQERPVTEYPPLEDLEEEEVYQEADQERQGDEDGEGEDDDIEEDDGIELFADPTPTRASLRSPELDFIRLQLPPPPPPARGRDPVYDMPSDEESTNFSVPVTALGLAARKTVNGLAEKLQSKAAVSFLNQGPLQPQPRAPSTTASSVAPSHGRHTHSRTADPNASDAVSRTVPSVARETYSLATRVAPFSESASEDSEDEQPEENEQDEVQEDHPDIPEHDDSLFIHPPSNIASEPTVNVSSTYITQIRNLMGRPGWTGLGKTWEDTFSHNPAGVDGTPARTKIGGTIFKYLHRLKEEFYKAPKAPQLAHQNQWLLEQDDLLKKYITEIGKIITKIREDRLAVIGNSDRPSNDDLKLRRALVVDLLGYIIPTLAQVLWGAFSLGGGDDEDESDTADPPADGVFVASTLQYLVQATGWVRSLDTVLRFELEVRPLDDSRPSPSAPTQNKKKLARPETINRNRGLLSQIITLWDQELKDAAVELDDIANNNIDAEARKEQRERAQRTVIEQRARIEEEELASSQRRWEESCLSMTLLRQKPRPLEARWLRATAPAYYMPPTSSSTSAPSMRGALSLKVQREPWREEKSLMEHELLSSDDKQYLLNEIRRTDREYITRFDLEALAETLERTIPGVKLEIEALKQAARDLSMKKRLEPEFWSIRKESW</sequence>
<evidence type="ECO:0000313" key="4">
    <source>
        <dbReference type="Proteomes" id="UP001172102"/>
    </source>
</evidence>
<dbReference type="Proteomes" id="UP001172102">
    <property type="component" value="Unassembled WGS sequence"/>
</dbReference>
<dbReference type="AlphaFoldDB" id="A0AA40A2L0"/>
<feature type="coiled-coil region" evidence="1">
    <location>
        <begin position="655"/>
        <end position="699"/>
    </location>
</feature>
<feature type="compositionally biased region" description="Polar residues" evidence="2">
    <location>
        <begin position="340"/>
        <end position="352"/>
    </location>
</feature>